<evidence type="ECO:0000313" key="1">
    <source>
        <dbReference type="EMBL" id="MDH0735744.1"/>
    </source>
</evidence>
<dbReference type="AlphaFoldDB" id="A0AA42IV47"/>
<comment type="caution">
    <text evidence="1">The sequence shown here is derived from an EMBL/GenBank/DDBJ whole genome shotgun (WGS) entry which is preliminary data.</text>
</comment>
<reference evidence="1" key="1">
    <citation type="submission" date="2022-09" db="EMBL/GenBank/DDBJ databases">
        <title>Intensive care unit water sources are persistently colonized with multi-drug resistant bacteria and are the site of extensive horizontal gene transfer of antibiotic resistance genes.</title>
        <authorList>
            <person name="Diorio-Toth L."/>
        </authorList>
    </citation>
    <scope>NUCLEOTIDE SEQUENCE</scope>
    <source>
        <strain evidence="1">GD03843</strain>
    </source>
</reference>
<evidence type="ECO:0000313" key="2">
    <source>
        <dbReference type="Proteomes" id="UP001161094"/>
    </source>
</evidence>
<sequence>MGEINIPRSEQEALMAVECDVLNQLIDQCLREERPSALRRLRLDSCGPYITSKLRAFEKARDAYGKAKAEKKRAETRYDALSAGRDLVHAVLLMKQRIATEEEEGQRFHVDDLIMPPHHFGERISVRMSYRWRPSAADPWAYGDITIFHDVDMRPDYTLPPLKRKPSAARQAQERQETLYGEWEHLKSLALHSVRDYFRSGGNGAEIPKVFQVKPDSYTRGLNNFSAKFWL</sequence>
<name>A0AA42IV47_9BURK</name>
<accession>A0AA42IV47</accession>
<dbReference type="EMBL" id="JAOCDZ010000004">
    <property type="protein sequence ID" value="MDH0735744.1"/>
    <property type="molecule type" value="Genomic_DNA"/>
</dbReference>
<dbReference type="RefSeq" id="WP_279994638.1">
    <property type="nucleotide sequence ID" value="NZ_JAOCDZ010000004.1"/>
</dbReference>
<gene>
    <name evidence="1" type="ORF">N5D93_07980</name>
</gene>
<dbReference type="Proteomes" id="UP001161094">
    <property type="component" value="Unassembled WGS sequence"/>
</dbReference>
<organism evidence="1 2">
    <name type="scientific">Achromobacter spanius</name>
    <dbReference type="NCBI Taxonomy" id="217203"/>
    <lineage>
        <taxon>Bacteria</taxon>
        <taxon>Pseudomonadati</taxon>
        <taxon>Pseudomonadota</taxon>
        <taxon>Betaproteobacteria</taxon>
        <taxon>Burkholderiales</taxon>
        <taxon>Alcaligenaceae</taxon>
        <taxon>Achromobacter</taxon>
    </lineage>
</organism>
<proteinExistence type="predicted"/>
<protein>
    <submittedName>
        <fullName evidence="1">Uncharacterized protein</fullName>
    </submittedName>
</protein>